<dbReference type="InterPro" id="IPR036097">
    <property type="entry name" value="HisK_dim/P_sf"/>
</dbReference>
<accession>A0A8J4E0X4</accession>
<dbReference type="Gene3D" id="6.10.340.10">
    <property type="match status" value="1"/>
</dbReference>
<gene>
    <name evidence="14" type="ORF">Vau01_049150</name>
</gene>
<dbReference type="EC" id="2.7.13.3" evidence="3"/>
<organism evidence="14 15">
    <name type="scientific">Virgisporangium aurantiacum</name>
    <dbReference type="NCBI Taxonomy" id="175570"/>
    <lineage>
        <taxon>Bacteria</taxon>
        <taxon>Bacillati</taxon>
        <taxon>Actinomycetota</taxon>
        <taxon>Actinomycetes</taxon>
        <taxon>Micromonosporales</taxon>
        <taxon>Micromonosporaceae</taxon>
        <taxon>Virgisporangium</taxon>
    </lineage>
</organism>
<evidence type="ECO:0000256" key="8">
    <source>
        <dbReference type="ARBA" id="ARBA00022989"/>
    </source>
</evidence>
<dbReference type="InterPro" id="IPR004358">
    <property type="entry name" value="Sig_transdc_His_kin-like_C"/>
</dbReference>
<dbReference type="SMART" id="SM00387">
    <property type="entry name" value="HATPase_c"/>
    <property type="match status" value="1"/>
</dbReference>
<proteinExistence type="predicted"/>
<dbReference type="PROSITE" id="PS50109">
    <property type="entry name" value="HIS_KIN"/>
    <property type="match status" value="1"/>
</dbReference>
<dbReference type="PANTHER" id="PTHR45436">
    <property type="entry name" value="SENSOR HISTIDINE KINASE YKOH"/>
    <property type="match status" value="1"/>
</dbReference>
<keyword evidence="4" id="KW-0597">Phosphoprotein</keyword>
<dbReference type="InterPro" id="IPR050428">
    <property type="entry name" value="TCS_sensor_his_kinase"/>
</dbReference>
<dbReference type="SUPFAM" id="SSF55874">
    <property type="entry name" value="ATPase domain of HSP90 chaperone/DNA topoisomerase II/histidine kinase"/>
    <property type="match status" value="1"/>
</dbReference>
<dbReference type="InterPro" id="IPR036890">
    <property type="entry name" value="HATPase_C_sf"/>
</dbReference>
<keyword evidence="15" id="KW-1185">Reference proteome</keyword>
<dbReference type="SUPFAM" id="SSF47384">
    <property type="entry name" value="Homodimeric domain of signal transducing histidine kinase"/>
    <property type="match status" value="1"/>
</dbReference>
<protein>
    <recommendedName>
        <fullName evidence="3">histidine kinase</fullName>
        <ecNumber evidence="3">2.7.13.3</ecNumber>
    </recommendedName>
</protein>
<comment type="subcellular location">
    <subcellularLocation>
        <location evidence="2">Cell membrane</location>
    </subcellularLocation>
</comment>
<dbReference type="CDD" id="cd00082">
    <property type="entry name" value="HisKA"/>
    <property type="match status" value="1"/>
</dbReference>
<dbReference type="SUPFAM" id="SSF158472">
    <property type="entry name" value="HAMP domain-like"/>
    <property type="match status" value="1"/>
</dbReference>
<dbReference type="SMART" id="SM00388">
    <property type="entry name" value="HisKA"/>
    <property type="match status" value="1"/>
</dbReference>
<dbReference type="InterPro" id="IPR003660">
    <property type="entry name" value="HAMP_dom"/>
</dbReference>
<evidence type="ECO:0000256" key="5">
    <source>
        <dbReference type="ARBA" id="ARBA00022679"/>
    </source>
</evidence>
<comment type="catalytic activity">
    <reaction evidence="1">
        <text>ATP + protein L-histidine = ADP + protein N-phospho-L-histidine.</text>
        <dbReference type="EC" id="2.7.13.3"/>
    </reaction>
</comment>
<evidence type="ECO:0000259" key="12">
    <source>
        <dbReference type="PROSITE" id="PS50109"/>
    </source>
</evidence>
<keyword evidence="8 11" id="KW-1133">Transmembrane helix</keyword>
<evidence type="ECO:0000256" key="10">
    <source>
        <dbReference type="ARBA" id="ARBA00023136"/>
    </source>
</evidence>
<evidence type="ECO:0000313" key="14">
    <source>
        <dbReference type="EMBL" id="GIJ57399.1"/>
    </source>
</evidence>
<feature type="transmembrane region" description="Helical" evidence="11">
    <location>
        <begin position="144"/>
        <end position="164"/>
    </location>
</feature>
<reference evidence="14" key="1">
    <citation type="submission" date="2021-01" db="EMBL/GenBank/DDBJ databases">
        <title>Whole genome shotgun sequence of Virgisporangium aurantiacum NBRC 16421.</title>
        <authorList>
            <person name="Komaki H."/>
            <person name="Tamura T."/>
        </authorList>
    </citation>
    <scope>NUCLEOTIDE SEQUENCE</scope>
    <source>
        <strain evidence="14">NBRC 16421</strain>
    </source>
</reference>
<evidence type="ECO:0000256" key="3">
    <source>
        <dbReference type="ARBA" id="ARBA00012438"/>
    </source>
</evidence>
<dbReference type="Pfam" id="PF02518">
    <property type="entry name" value="HATPase_c"/>
    <property type="match status" value="1"/>
</dbReference>
<evidence type="ECO:0000256" key="4">
    <source>
        <dbReference type="ARBA" id="ARBA00022553"/>
    </source>
</evidence>
<evidence type="ECO:0000256" key="1">
    <source>
        <dbReference type="ARBA" id="ARBA00000085"/>
    </source>
</evidence>
<evidence type="ECO:0000313" key="15">
    <source>
        <dbReference type="Proteomes" id="UP000612585"/>
    </source>
</evidence>
<feature type="domain" description="HAMP" evidence="13">
    <location>
        <begin position="168"/>
        <end position="221"/>
    </location>
</feature>
<evidence type="ECO:0000256" key="2">
    <source>
        <dbReference type="ARBA" id="ARBA00004236"/>
    </source>
</evidence>
<dbReference type="GO" id="GO:0005886">
    <property type="term" value="C:plasma membrane"/>
    <property type="evidence" value="ECO:0007669"/>
    <property type="project" value="UniProtKB-SubCell"/>
</dbReference>
<keyword evidence="5" id="KW-0808">Transferase</keyword>
<evidence type="ECO:0000256" key="11">
    <source>
        <dbReference type="SAM" id="Phobius"/>
    </source>
</evidence>
<dbReference type="GO" id="GO:0000155">
    <property type="term" value="F:phosphorelay sensor kinase activity"/>
    <property type="evidence" value="ECO:0007669"/>
    <property type="project" value="InterPro"/>
</dbReference>
<keyword evidence="6 11" id="KW-0812">Transmembrane</keyword>
<dbReference type="Proteomes" id="UP000612585">
    <property type="component" value="Unassembled WGS sequence"/>
</dbReference>
<dbReference type="PROSITE" id="PS50885">
    <property type="entry name" value="HAMP"/>
    <property type="match status" value="1"/>
</dbReference>
<keyword evidence="10 11" id="KW-0472">Membrane</keyword>
<evidence type="ECO:0000256" key="9">
    <source>
        <dbReference type="ARBA" id="ARBA00023012"/>
    </source>
</evidence>
<dbReference type="AlphaFoldDB" id="A0A8J4E0X4"/>
<dbReference type="EMBL" id="BOPG01000031">
    <property type="protein sequence ID" value="GIJ57399.1"/>
    <property type="molecule type" value="Genomic_DNA"/>
</dbReference>
<dbReference type="Pfam" id="PF00512">
    <property type="entry name" value="HisKA"/>
    <property type="match status" value="1"/>
</dbReference>
<dbReference type="CDD" id="cd06225">
    <property type="entry name" value="HAMP"/>
    <property type="match status" value="1"/>
</dbReference>
<keyword evidence="7 14" id="KW-0418">Kinase</keyword>
<dbReference type="Pfam" id="PF00672">
    <property type="entry name" value="HAMP"/>
    <property type="match status" value="1"/>
</dbReference>
<dbReference type="InterPro" id="IPR003594">
    <property type="entry name" value="HATPase_dom"/>
</dbReference>
<comment type="caution">
    <text evidence="14">The sequence shown here is derived from an EMBL/GenBank/DDBJ whole genome shotgun (WGS) entry which is preliminary data.</text>
</comment>
<name>A0A8J4E0X4_9ACTN</name>
<dbReference type="Gene3D" id="1.10.287.130">
    <property type="match status" value="1"/>
</dbReference>
<evidence type="ECO:0000259" key="13">
    <source>
        <dbReference type="PROSITE" id="PS50885"/>
    </source>
</evidence>
<keyword evidence="9" id="KW-0902">Two-component regulatory system</keyword>
<dbReference type="InterPro" id="IPR003661">
    <property type="entry name" value="HisK_dim/P_dom"/>
</dbReference>
<dbReference type="InterPro" id="IPR005467">
    <property type="entry name" value="His_kinase_dom"/>
</dbReference>
<feature type="transmembrane region" description="Helical" evidence="11">
    <location>
        <begin position="12"/>
        <end position="37"/>
    </location>
</feature>
<evidence type="ECO:0000256" key="6">
    <source>
        <dbReference type="ARBA" id="ARBA00022692"/>
    </source>
</evidence>
<feature type="domain" description="Histidine kinase" evidence="12">
    <location>
        <begin position="229"/>
        <end position="440"/>
    </location>
</feature>
<dbReference type="PANTHER" id="PTHR45436:SF5">
    <property type="entry name" value="SENSOR HISTIDINE KINASE TRCS"/>
    <property type="match status" value="1"/>
</dbReference>
<sequence>MRGSVRVRMTGVAVAVVGVTLLVGAVALVLSLNAALVREVRAAAMVRAADAVRVVAAGGDPSAAAAGDDDVVLQVLGPSGAVLDATPNVAGEPALVRLAPGRSRRIDVTFDDDDFLVVAAAAADGRTVLVGHSLDTVVESTRTLAVLLAVGLPVLLLVVGATAWRVVGWALAPVDAIRVEADTITGTQLHRRVPRPSSRDEIGRLADTMNRMLDRLELARARERRFVADASHELRSPIAAIRQHAEVALAHPDAVPAAELARTAHAESLRMQALVDDLLLLAQADEQTLSVRRQPVDLDDLVLAEARRVRHEADHLRVDTSGVSAARIDGDPAALRRVLHNLGDNAARHARHRVAYALLDRDGFAELRVDDDGPGVPAADRSRVFDRFVRLDDARARTGGGSGLGLAIVAEIVAAHGGAVVIDDGPLGGARVTVRLPLAPD</sequence>
<evidence type="ECO:0000256" key="7">
    <source>
        <dbReference type="ARBA" id="ARBA00022777"/>
    </source>
</evidence>
<dbReference type="SMART" id="SM00304">
    <property type="entry name" value="HAMP"/>
    <property type="match status" value="1"/>
</dbReference>
<dbReference type="PRINTS" id="PR00344">
    <property type="entry name" value="BCTRLSENSOR"/>
</dbReference>
<dbReference type="Gene3D" id="3.30.565.10">
    <property type="entry name" value="Histidine kinase-like ATPase, C-terminal domain"/>
    <property type="match status" value="1"/>
</dbReference>